<dbReference type="RefSeq" id="WP_110899044.1">
    <property type="nucleotide sequence ID" value="NZ_CP054614.1"/>
</dbReference>
<feature type="domain" description="Gfo/Idh/MocA-like oxidoreductase N-terminal" evidence="2">
    <location>
        <begin position="8"/>
        <end position="126"/>
    </location>
</feature>
<name>A0A2V4VDK4_PAEBA</name>
<dbReference type="GO" id="GO:0000166">
    <property type="term" value="F:nucleotide binding"/>
    <property type="evidence" value="ECO:0007669"/>
    <property type="project" value="InterPro"/>
</dbReference>
<evidence type="ECO:0000259" key="3">
    <source>
        <dbReference type="Pfam" id="PF02894"/>
    </source>
</evidence>
<dbReference type="InterPro" id="IPR004104">
    <property type="entry name" value="Gfo/Idh/MocA-like_OxRdtase_C"/>
</dbReference>
<dbReference type="Gene3D" id="3.30.360.10">
    <property type="entry name" value="Dihydrodipicolinate Reductase, domain 2"/>
    <property type="match status" value="1"/>
</dbReference>
<dbReference type="PANTHER" id="PTHR43377:SF1">
    <property type="entry name" value="BILIVERDIN REDUCTASE A"/>
    <property type="match status" value="1"/>
</dbReference>
<gene>
    <name evidence="4" type="ORF">DFQ00_12441</name>
    <name evidence="5" type="ORF">HUB98_20160</name>
</gene>
<dbReference type="Proteomes" id="UP000247790">
    <property type="component" value="Unassembled WGS sequence"/>
</dbReference>
<dbReference type="EMBL" id="QJSW01000024">
    <property type="protein sequence ID" value="PYE44332.1"/>
    <property type="molecule type" value="Genomic_DNA"/>
</dbReference>
<dbReference type="Pfam" id="PF01408">
    <property type="entry name" value="GFO_IDH_MocA"/>
    <property type="match status" value="1"/>
</dbReference>
<evidence type="ECO:0000313" key="5">
    <source>
        <dbReference type="EMBL" id="QKS58329.1"/>
    </source>
</evidence>
<evidence type="ECO:0000259" key="2">
    <source>
        <dbReference type="Pfam" id="PF01408"/>
    </source>
</evidence>
<dbReference type="SUPFAM" id="SSF55347">
    <property type="entry name" value="Glyceraldehyde-3-phosphate dehydrogenase-like, C-terminal domain"/>
    <property type="match status" value="1"/>
</dbReference>
<proteinExistence type="inferred from homology"/>
<protein>
    <submittedName>
        <fullName evidence="5">Gfo/Idh/MocA family oxidoreductase</fullName>
    </submittedName>
    <submittedName>
        <fullName evidence="4">Putative dehydrogenase</fullName>
    </submittedName>
</protein>
<organism evidence="4 6">
    <name type="scientific">Paenibacillus barcinonensis</name>
    <dbReference type="NCBI Taxonomy" id="198119"/>
    <lineage>
        <taxon>Bacteria</taxon>
        <taxon>Bacillati</taxon>
        <taxon>Bacillota</taxon>
        <taxon>Bacilli</taxon>
        <taxon>Bacillales</taxon>
        <taxon>Paenibacillaceae</taxon>
        <taxon>Paenibacillus</taxon>
    </lineage>
</organism>
<keyword evidence="7" id="KW-1185">Reference proteome</keyword>
<accession>A0A2V4VDK4</accession>
<evidence type="ECO:0000313" key="6">
    <source>
        <dbReference type="Proteomes" id="UP000247790"/>
    </source>
</evidence>
<dbReference type="EMBL" id="CP054614">
    <property type="protein sequence ID" value="QKS58329.1"/>
    <property type="molecule type" value="Genomic_DNA"/>
</dbReference>
<dbReference type="PANTHER" id="PTHR43377">
    <property type="entry name" value="BILIVERDIN REDUCTASE A"/>
    <property type="match status" value="1"/>
</dbReference>
<dbReference type="Pfam" id="PF02894">
    <property type="entry name" value="GFO_IDH_MocA_C"/>
    <property type="match status" value="1"/>
</dbReference>
<reference evidence="4 6" key="1">
    <citation type="submission" date="2018-06" db="EMBL/GenBank/DDBJ databases">
        <title>Genomic Encyclopedia of Type Strains, Phase III (KMG-III): the genomes of soil and plant-associated and newly described type strains.</title>
        <authorList>
            <person name="Whitman W."/>
        </authorList>
    </citation>
    <scope>NUCLEOTIDE SEQUENCE [LARGE SCALE GENOMIC DNA]</scope>
    <source>
        <strain evidence="4 6">CECT 7022</strain>
    </source>
</reference>
<dbReference type="Proteomes" id="UP000509327">
    <property type="component" value="Chromosome"/>
</dbReference>
<evidence type="ECO:0000256" key="1">
    <source>
        <dbReference type="ARBA" id="ARBA00010928"/>
    </source>
</evidence>
<dbReference type="InterPro" id="IPR036291">
    <property type="entry name" value="NAD(P)-bd_dom_sf"/>
</dbReference>
<dbReference type="Gene3D" id="3.40.50.720">
    <property type="entry name" value="NAD(P)-binding Rossmann-like Domain"/>
    <property type="match status" value="1"/>
</dbReference>
<evidence type="ECO:0000313" key="7">
    <source>
        <dbReference type="Proteomes" id="UP000509327"/>
    </source>
</evidence>
<comment type="similarity">
    <text evidence="1">Belongs to the Gfo/Idh/MocA family.</text>
</comment>
<sequence length="361" mass="40257">MSNRQMLHIGMIGTGSISDLHMRCYAKNEDAVIYAICDLNEERAKAAAKKYDAQSVYTNYREMLEDPHVDAVSICTWNNTHAEFAIAALEAGKHVLLEKPVATNVEDALRIEEAVKKSGRTFVVGFVRRYDNNMQMLRRFIDAGEFGELYYAKASILRRLGNPGGWFADKARSGGGPLIDLGVHIIDQCWYLMGRPKPVSVSGNTYRKLGNRANIDHLSFYKAADYSAAINNVEDMANALIRFENGASLAVDVSFTLHAREDESFVKLYGERGGFELEPRTLIVTEKHDTIMNIEPQTDHTGLDIHGAFQNQIDHFVECCLNGTPPISPIADGVASTRMLCAIYESAESGREVRLDDQVIR</sequence>
<dbReference type="OrthoDB" id="9815825at2"/>
<dbReference type="SUPFAM" id="SSF51735">
    <property type="entry name" value="NAD(P)-binding Rossmann-fold domains"/>
    <property type="match status" value="1"/>
</dbReference>
<feature type="domain" description="Gfo/Idh/MocA-like oxidoreductase C-terminal" evidence="3">
    <location>
        <begin position="140"/>
        <end position="355"/>
    </location>
</feature>
<evidence type="ECO:0000313" key="4">
    <source>
        <dbReference type="EMBL" id="PYE44332.1"/>
    </source>
</evidence>
<reference evidence="5 7" key="2">
    <citation type="submission" date="2020-06" db="EMBL/GenBank/DDBJ databases">
        <title>Complete genome of Paenibacillus barcinonensis KACC11450.</title>
        <authorList>
            <person name="Kim M."/>
            <person name="Park Y.-J."/>
            <person name="Shin J.-H."/>
        </authorList>
    </citation>
    <scope>NUCLEOTIDE SEQUENCE [LARGE SCALE GENOMIC DNA]</scope>
    <source>
        <strain evidence="5 7">KACC11450</strain>
    </source>
</reference>
<dbReference type="InterPro" id="IPR051450">
    <property type="entry name" value="Gfo/Idh/MocA_Oxidoreductases"/>
</dbReference>
<dbReference type="InterPro" id="IPR000683">
    <property type="entry name" value="Gfo/Idh/MocA-like_OxRdtase_N"/>
</dbReference>
<dbReference type="AlphaFoldDB" id="A0A2V4VDK4"/>